<organism evidence="1 2">
    <name type="scientific">Lachnoanaerobaculum saburreum DSM 3986</name>
    <dbReference type="NCBI Taxonomy" id="887325"/>
    <lineage>
        <taxon>Bacteria</taxon>
        <taxon>Bacillati</taxon>
        <taxon>Bacillota</taxon>
        <taxon>Clostridia</taxon>
        <taxon>Lachnospirales</taxon>
        <taxon>Lachnospiraceae</taxon>
        <taxon>Lachnoanaerobaculum</taxon>
    </lineage>
</organism>
<dbReference type="AlphaFoldDB" id="E6LK15"/>
<reference evidence="1 2" key="1">
    <citation type="submission" date="2010-12" db="EMBL/GenBank/DDBJ databases">
        <authorList>
            <person name="Muzny D."/>
            <person name="Qin X."/>
            <person name="Deng J."/>
            <person name="Jiang H."/>
            <person name="Liu Y."/>
            <person name="Qu J."/>
            <person name="Song X.-Z."/>
            <person name="Zhang L."/>
            <person name="Thornton R."/>
            <person name="Coyle M."/>
            <person name="Francisco L."/>
            <person name="Jackson L."/>
            <person name="Javaid M."/>
            <person name="Korchina V."/>
            <person name="Kovar C."/>
            <person name="Mata R."/>
            <person name="Mathew T."/>
            <person name="Ngo R."/>
            <person name="Nguyen L."/>
            <person name="Nguyen N."/>
            <person name="Okwuonu G."/>
            <person name="Ongeri F."/>
            <person name="Pham C."/>
            <person name="Simmons D."/>
            <person name="Wilczek-Boney K."/>
            <person name="Hale W."/>
            <person name="Jakkamsetti A."/>
            <person name="Pham P."/>
            <person name="Ruth R."/>
            <person name="San Lucas F."/>
            <person name="Warren J."/>
            <person name="Zhang J."/>
            <person name="Zhao Z."/>
            <person name="Zhou C."/>
            <person name="Zhu D."/>
            <person name="Lee S."/>
            <person name="Bess C."/>
            <person name="Blankenburg K."/>
            <person name="Forbes L."/>
            <person name="Fu Q."/>
            <person name="Gubbala S."/>
            <person name="Hirani K."/>
            <person name="Jayaseelan J.C."/>
            <person name="Lara F."/>
            <person name="Munidasa M."/>
            <person name="Palculict T."/>
            <person name="Patil S."/>
            <person name="Pu L.-L."/>
            <person name="Saada N."/>
            <person name="Tang L."/>
            <person name="Weissenberger G."/>
            <person name="Zhu Y."/>
            <person name="Hemphill L."/>
            <person name="Shang Y."/>
            <person name="Youmans B."/>
            <person name="Ayvaz T."/>
            <person name="Ross M."/>
            <person name="Santibanez J."/>
            <person name="Aqrawi P."/>
            <person name="Gross S."/>
            <person name="Joshi V."/>
            <person name="Fowler G."/>
            <person name="Nazareth L."/>
            <person name="Reid J."/>
            <person name="Worley K."/>
            <person name="Petrosino J."/>
            <person name="Highlander S."/>
            <person name="Gibbs R."/>
        </authorList>
    </citation>
    <scope>NUCLEOTIDE SEQUENCE [LARGE SCALE GENOMIC DNA]</scope>
    <source>
        <strain evidence="1 2">DSM 3986</strain>
    </source>
</reference>
<dbReference type="Proteomes" id="UP000003434">
    <property type="component" value="Unassembled WGS sequence"/>
</dbReference>
<gene>
    <name evidence="1" type="ORF">HMPREF0381_0278</name>
</gene>
<name>E6LK15_9FIRM</name>
<dbReference type="RefSeq" id="WP_008750049.1">
    <property type="nucleotide sequence ID" value="NZ_GL622296.1"/>
</dbReference>
<proteinExistence type="predicted"/>
<comment type="caution">
    <text evidence="1">The sequence shown here is derived from an EMBL/GenBank/DDBJ whole genome shotgun (WGS) entry which is preliminary data.</text>
</comment>
<protein>
    <submittedName>
        <fullName evidence="1">Uncharacterized protein</fullName>
    </submittedName>
</protein>
<accession>E6LK15</accession>
<dbReference type="EMBL" id="AEPW01000006">
    <property type="protein sequence ID" value="EFU77874.1"/>
    <property type="molecule type" value="Genomic_DNA"/>
</dbReference>
<evidence type="ECO:0000313" key="2">
    <source>
        <dbReference type="Proteomes" id="UP000003434"/>
    </source>
</evidence>
<sequence length="93" mass="11004">MAESGKKEFERVSVKIGGRIRDIPDYIKESMYNGYIKLIEAYVGGETFDEKTFKESKAYLYILRFIDGTNTTLEMKKMFMDTKKENLYIKIEY</sequence>
<dbReference type="HOGENOM" id="CLU_2396029_0_0_9"/>
<evidence type="ECO:0000313" key="1">
    <source>
        <dbReference type="EMBL" id="EFU77874.1"/>
    </source>
</evidence>